<comment type="caution">
    <text evidence="1">The sequence shown here is derived from an EMBL/GenBank/DDBJ whole genome shotgun (WGS) entry which is preliminary data.</text>
</comment>
<evidence type="ECO:0008006" key="3">
    <source>
        <dbReference type="Google" id="ProtNLM"/>
    </source>
</evidence>
<dbReference type="AlphaFoldDB" id="A0A1F5EDT5"/>
<name>A0A1F5EDT5_9BACT</name>
<reference evidence="1 2" key="1">
    <citation type="journal article" date="2016" name="Nat. Commun.">
        <title>Thousands of microbial genomes shed light on interconnected biogeochemical processes in an aquifer system.</title>
        <authorList>
            <person name="Anantharaman K."/>
            <person name="Brown C.T."/>
            <person name="Hug L.A."/>
            <person name="Sharon I."/>
            <person name="Castelle C.J."/>
            <person name="Probst A.J."/>
            <person name="Thomas B.C."/>
            <person name="Singh A."/>
            <person name="Wilkins M.J."/>
            <person name="Karaoz U."/>
            <person name="Brodie E.L."/>
            <person name="Williams K.H."/>
            <person name="Hubbard S.S."/>
            <person name="Banfield J.F."/>
        </authorList>
    </citation>
    <scope>NUCLEOTIDE SEQUENCE [LARGE SCALE GENOMIC DNA]</scope>
</reference>
<organism evidence="1 2">
    <name type="scientific">Candidatus Berkelbacteria bacterium RIFCSPHIGHO2_12_FULL_36_9</name>
    <dbReference type="NCBI Taxonomy" id="1797469"/>
    <lineage>
        <taxon>Bacteria</taxon>
        <taxon>Candidatus Berkelbacteria</taxon>
    </lineage>
</organism>
<protein>
    <recommendedName>
        <fullName evidence="3">GxxExxY protein</fullName>
    </recommendedName>
</protein>
<dbReference type="NCBIfam" id="TIGR04256">
    <property type="entry name" value="GxxExxY"/>
    <property type="match status" value="1"/>
</dbReference>
<proteinExistence type="predicted"/>
<evidence type="ECO:0000313" key="1">
    <source>
        <dbReference type="EMBL" id="OGD65374.1"/>
    </source>
</evidence>
<gene>
    <name evidence="1" type="ORF">A3F08_01705</name>
</gene>
<dbReference type="Proteomes" id="UP000176451">
    <property type="component" value="Unassembled WGS sequence"/>
</dbReference>
<dbReference type="Pfam" id="PF13366">
    <property type="entry name" value="PDDEXK_3"/>
    <property type="match status" value="1"/>
</dbReference>
<dbReference type="STRING" id="1797469.A3F08_01705"/>
<dbReference type="EMBL" id="MEZV01000059">
    <property type="protein sequence ID" value="OGD65374.1"/>
    <property type="molecule type" value="Genomic_DNA"/>
</dbReference>
<evidence type="ECO:0000313" key="2">
    <source>
        <dbReference type="Proteomes" id="UP000176451"/>
    </source>
</evidence>
<sequence length="130" mass="14849">MQDGLYKDLTYKIIGAAMEVHNTLGPGFLEKVYQNALEQELFYRKVGFSSQTSYIVKYKNKKAGIYRPDLTAENIIIIEIKAVSDLNLNLAAAQLISYLSATKYKVGLLINFGQRKLEYKRIILPKKLQQ</sequence>
<accession>A0A1F5EDT5</accession>
<dbReference type="InterPro" id="IPR026350">
    <property type="entry name" value="GxxExxY"/>
</dbReference>